<evidence type="ECO:0000313" key="3">
    <source>
        <dbReference type="Proteomes" id="UP000216113"/>
    </source>
</evidence>
<reference evidence="2 3" key="1">
    <citation type="submission" date="2017-08" db="EMBL/GenBank/DDBJ databases">
        <title>Genomic and metabolic characterisation of spoilage-associated Pseudomonas species.</title>
        <authorList>
            <person name="Stanborough T."/>
            <person name="Fegan N."/>
            <person name="Powell S.M."/>
            <person name="Singh T."/>
            <person name="Tamplin M.L."/>
            <person name="Chandry P.S."/>
        </authorList>
    </citation>
    <scope>NUCLEOTIDE SEQUENCE [LARGE SCALE GENOMIC DNA]</scope>
    <source>
        <strain evidence="2 3">F1820</strain>
    </source>
</reference>
<dbReference type="AlphaFoldDB" id="A0A266LUQ3"/>
<feature type="chain" id="PRO_5013306411" description="CS1 type fimbrial major subunit" evidence="1">
    <location>
        <begin position="28"/>
        <end position="176"/>
    </location>
</feature>
<dbReference type="RefSeq" id="WP_095029235.1">
    <property type="nucleotide sequence ID" value="NZ_NQKL01000007.1"/>
</dbReference>
<comment type="caution">
    <text evidence="2">The sequence shown here is derived from an EMBL/GenBank/DDBJ whole genome shotgun (WGS) entry which is preliminary data.</text>
</comment>
<protein>
    <recommendedName>
        <fullName evidence="4">CS1 type fimbrial major subunit</fullName>
    </recommendedName>
</protein>
<dbReference type="GO" id="GO:0009289">
    <property type="term" value="C:pilus"/>
    <property type="evidence" value="ECO:0007669"/>
    <property type="project" value="InterPro"/>
</dbReference>
<dbReference type="InterPro" id="IPR007540">
    <property type="entry name" value="Fimbrial_CS1-type"/>
</dbReference>
<proteinExistence type="predicted"/>
<keyword evidence="1" id="KW-0732">Signal</keyword>
<gene>
    <name evidence="2" type="ORF">CJF43_11215</name>
</gene>
<dbReference type="Proteomes" id="UP000216113">
    <property type="component" value="Unassembled WGS sequence"/>
</dbReference>
<organism evidence="2 3">
    <name type="scientific">Pseudomonas fragi</name>
    <dbReference type="NCBI Taxonomy" id="296"/>
    <lineage>
        <taxon>Bacteria</taxon>
        <taxon>Pseudomonadati</taxon>
        <taxon>Pseudomonadota</taxon>
        <taxon>Gammaproteobacteria</taxon>
        <taxon>Pseudomonadales</taxon>
        <taxon>Pseudomonadaceae</taxon>
        <taxon>Pseudomonas</taxon>
    </lineage>
</organism>
<dbReference type="Gene3D" id="2.60.40.2040">
    <property type="entry name" value="CFA/I fimbrial subunit E, pilin domain"/>
    <property type="match status" value="1"/>
</dbReference>
<evidence type="ECO:0008006" key="4">
    <source>
        <dbReference type="Google" id="ProtNLM"/>
    </source>
</evidence>
<name>A0A266LUQ3_PSEFR</name>
<evidence type="ECO:0000313" key="2">
    <source>
        <dbReference type="EMBL" id="OZY41806.1"/>
    </source>
</evidence>
<accession>A0A266LUQ3</accession>
<feature type="signal peptide" evidence="1">
    <location>
        <begin position="1"/>
        <end position="27"/>
    </location>
</feature>
<dbReference type="EMBL" id="NQKL01000007">
    <property type="protein sequence ID" value="OZY41806.1"/>
    <property type="molecule type" value="Genomic_DNA"/>
</dbReference>
<dbReference type="Pfam" id="PF04449">
    <property type="entry name" value="Fimbrial_CS1"/>
    <property type="match status" value="1"/>
</dbReference>
<evidence type="ECO:0000256" key="1">
    <source>
        <dbReference type="SAM" id="SignalP"/>
    </source>
</evidence>
<sequence>MQRTFMATVSPLALALLATLGATHVSAADPVEVQVQLVASVPSTSFYVVPADTGWIGVPQRMEWTPDPVAPGGGKLSTLRKAFDVKNSAGAIAARLTDSGGAFLYAGSGMVPLEVKFNNKELNSMANQEVISATEAAAGKRVDLTIATVYTGSAIPPGEYTGIVNMTFDAVAPASI</sequence>